<reference evidence="10" key="2">
    <citation type="submission" date="2025-09" db="UniProtKB">
        <authorList>
            <consortium name="Ensembl"/>
        </authorList>
    </citation>
    <scope>IDENTIFICATION</scope>
</reference>
<dbReference type="Proteomes" id="UP000694388">
    <property type="component" value="Unplaced"/>
</dbReference>
<dbReference type="Ensembl" id="ENSEBUT00000012494.1">
    <property type="protein sequence ID" value="ENSEBUP00000011918.1"/>
    <property type="gene ID" value="ENSEBUG00000007623.1"/>
</dbReference>
<keyword evidence="7" id="KW-0539">Nucleus</keyword>
<comment type="similarity">
    <text evidence="2">Belongs to the bZIP family. Maf subfamily.</text>
</comment>
<sequence>MYEAQKKKKKKNRRRRRRKKKKRRKKKRRKARGANYGGNRKRQRGDCESVTRGFSGVIPHFFHLPFPTTPFASGPVFHLQQHTSMRQEIGGQRAVATPVSDDNLVSLSVRDLNQHLRGLPHDDVQRLKQRRRTLKNRGYAASCRTKRVSLQQDLEVQRTELSLEVEQLSHETAGLRTQLGMLQAKFRALQGLARSLQAGGTAGVAMHVAPALVVNKGDGEVIVQGKCNQEEVMALPGQVTSTCNVPP</sequence>
<feature type="region of interest" description="Disordered" evidence="8">
    <location>
        <begin position="1"/>
        <end position="48"/>
    </location>
</feature>
<protein>
    <submittedName>
        <fullName evidence="10">V-maf avian musculoaponeurotic fibrosarcoma oncogene homolog F</fullName>
    </submittedName>
</protein>
<evidence type="ECO:0000259" key="9">
    <source>
        <dbReference type="PROSITE" id="PS50217"/>
    </source>
</evidence>
<dbReference type="SUPFAM" id="SSF47454">
    <property type="entry name" value="A DNA-binding domain in eukaryotic transcription factors"/>
    <property type="match status" value="1"/>
</dbReference>
<evidence type="ECO:0000256" key="7">
    <source>
        <dbReference type="ARBA" id="ARBA00023242"/>
    </source>
</evidence>
<evidence type="ECO:0000313" key="11">
    <source>
        <dbReference type="Proteomes" id="UP000694388"/>
    </source>
</evidence>
<keyword evidence="4" id="KW-0805">Transcription regulation</keyword>
<dbReference type="InterPro" id="IPR046347">
    <property type="entry name" value="bZIP_sf"/>
</dbReference>
<accession>A0A8C4Q930</accession>
<feature type="compositionally biased region" description="Basic residues" evidence="8">
    <location>
        <begin position="1"/>
        <end position="32"/>
    </location>
</feature>
<comment type="subcellular location">
    <subcellularLocation>
        <location evidence="1">Nucleus</location>
    </subcellularLocation>
</comment>
<evidence type="ECO:0000256" key="8">
    <source>
        <dbReference type="SAM" id="MobiDB-lite"/>
    </source>
</evidence>
<dbReference type="AlphaFoldDB" id="A0A8C4Q930"/>
<dbReference type="SUPFAM" id="SSF57959">
    <property type="entry name" value="Leucine zipper domain"/>
    <property type="match status" value="1"/>
</dbReference>
<dbReference type="GO" id="GO:0000981">
    <property type="term" value="F:DNA-binding transcription factor activity, RNA polymerase II-specific"/>
    <property type="evidence" value="ECO:0007669"/>
    <property type="project" value="TreeGrafter"/>
</dbReference>
<dbReference type="FunFam" id="1.20.5.170:FF:000011">
    <property type="entry name" value="Transcription factor MafG, putative"/>
    <property type="match status" value="1"/>
</dbReference>
<dbReference type="GO" id="GO:0005634">
    <property type="term" value="C:nucleus"/>
    <property type="evidence" value="ECO:0007669"/>
    <property type="project" value="UniProtKB-SubCell"/>
</dbReference>
<dbReference type="SMART" id="SM00338">
    <property type="entry name" value="BRLZ"/>
    <property type="match status" value="1"/>
</dbReference>
<feature type="domain" description="BZIP" evidence="9">
    <location>
        <begin position="126"/>
        <end position="189"/>
    </location>
</feature>
<dbReference type="PANTHER" id="PTHR10129">
    <property type="entry name" value="TRANSCRIPTION FACTOR MAF"/>
    <property type="match status" value="1"/>
</dbReference>
<keyword evidence="6" id="KW-0804">Transcription</keyword>
<dbReference type="CDD" id="cd14717">
    <property type="entry name" value="bZIP_Maf_small"/>
    <property type="match status" value="1"/>
</dbReference>
<dbReference type="GeneTree" id="ENSGT00940000161112"/>
<keyword evidence="11" id="KW-1185">Reference proteome</keyword>
<keyword evidence="3" id="KW-0678">Repressor</keyword>
<evidence type="ECO:0000313" key="10">
    <source>
        <dbReference type="Ensembl" id="ENSEBUP00000011918.1"/>
    </source>
</evidence>
<dbReference type="Gene3D" id="1.20.5.170">
    <property type="match status" value="1"/>
</dbReference>
<keyword evidence="5" id="KW-0238">DNA-binding</keyword>
<name>A0A8C4Q930_EPTBU</name>
<dbReference type="PANTHER" id="PTHR10129:SF48">
    <property type="entry name" value="MAF-S, ISOFORM B"/>
    <property type="match status" value="1"/>
</dbReference>
<evidence type="ECO:0000256" key="2">
    <source>
        <dbReference type="ARBA" id="ARBA00008500"/>
    </source>
</evidence>
<evidence type="ECO:0000256" key="4">
    <source>
        <dbReference type="ARBA" id="ARBA00023015"/>
    </source>
</evidence>
<reference evidence="10" key="1">
    <citation type="submission" date="2025-08" db="UniProtKB">
        <authorList>
            <consortium name="Ensembl"/>
        </authorList>
    </citation>
    <scope>IDENTIFICATION</scope>
</reference>
<dbReference type="PROSITE" id="PS50217">
    <property type="entry name" value="BZIP"/>
    <property type="match status" value="1"/>
</dbReference>
<dbReference type="InterPro" id="IPR024874">
    <property type="entry name" value="Transcription_factor_Maf_fam"/>
</dbReference>
<organism evidence="10 11">
    <name type="scientific">Eptatretus burgeri</name>
    <name type="common">Inshore hagfish</name>
    <dbReference type="NCBI Taxonomy" id="7764"/>
    <lineage>
        <taxon>Eukaryota</taxon>
        <taxon>Metazoa</taxon>
        <taxon>Chordata</taxon>
        <taxon>Craniata</taxon>
        <taxon>Vertebrata</taxon>
        <taxon>Cyclostomata</taxon>
        <taxon>Myxini</taxon>
        <taxon>Myxiniformes</taxon>
        <taxon>Myxinidae</taxon>
        <taxon>Eptatretinae</taxon>
        <taxon>Eptatretus</taxon>
    </lineage>
</organism>
<dbReference type="InterPro" id="IPR004827">
    <property type="entry name" value="bZIP"/>
</dbReference>
<evidence type="ECO:0000256" key="6">
    <source>
        <dbReference type="ARBA" id="ARBA00023163"/>
    </source>
</evidence>
<dbReference type="Pfam" id="PF03131">
    <property type="entry name" value="bZIP_Maf"/>
    <property type="match status" value="1"/>
</dbReference>
<dbReference type="InterPro" id="IPR008917">
    <property type="entry name" value="TF_DNA-bd_sf"/>
</dbReference>
<dbReference type="InterPro" id="IPR004826">
    <property type="entry name" value="bZIP_Maf"/>
</dbReference>
<evidence type="ECO:0000256" key="3">
    <source>
        <dbReference type="ARBA" id="ARBA00022491"/>
    </source>
</evidence>
<evidence type="ECO:0000256" key="1">
    <source>
        <dbReference type="ARBA" id="ARBA00004123"/>
    </source>
</evidence>
<dbReference type="GO" id="GO:0000978">
    <property type="term" value="F:RNA polymerase II cis-regulatory region sequence-specific DNA binding"/>
    <property type="evidence" value="ECO:0007669"/>
    <property type="project" value="TreeGrafter"/>
</dbReference>
<proteinExistence type="inferred from homology"/>
<evidence type="ECO:0000256" key="5">
    <source>
        <dbReference type="ARBA" id="ARBA00023125"/>
    </source>
</evidence>